<keyword evidence="2" id="KW-0539">Nucleus</keyword>
<dbReference type="Gene3D" id="2.40.50.40">
    <property type="match status" value="1"/>
</dbReference>
<feature type="region of interest" description="Disordered" evidence="3">
    <location>
        <begin position="1"/>
        <end position="74"/>
    </location>
</feature>
<dbReference type="SUPFAM" id="SSF54160">
    <property type="entry name" value="Chromo domain-like"/>
    <property type="match status" value="1"/>
</dbReference>
<dbReference type="Proteomes" id="UP001549921">
    <property type="component" value="Unassembled WGS sequence"/>
</dbReference>
<dbReference type="Pfam" id="PF01393">
    <property type="entry name" value="Chromo_shadow"/>
    <property type="match status" value="1"/>
</dbReference>
<feature type="domain" description="Chromo" evidence="4">
    <location>
        <begin position="82"/>
        <end position="130"/>
    </location>
</feature>
<dbReference type="GO" id="GO:0005634">
    <property type="term" value="C:nucleus"/>
    <property type="evidence" value="ECO:0007669"/>
    <property type="project" value="UniProtKB-SubCell"/>
</dbReference>
<evidence type="ECO:0000313" key="5">
    <source>
        <dbReference type="EMBL" id="KAL0832231.1"/>
    </source>
</evidence>
<evidence type="ECO:0000313" key="6">
    <source>
        <dbReference type="Proteomes" id="UP001549921"/>
    </source>
</evidence>
<dbReference type="CDD" id="cd00034">
    <property type="entry name" value="CSD"/>
    <property type="match status" value="1"/>
</dbReference>
<sequence>MPRKKNGFDLADLEGSSDDNTWEPEENLDPGANAFGDSQPKKEKEAGATEALDESLASRKRGRSRKKRVEEIEKPRGLDRGLQPEKILAAQLFNSSLFFLVKWQGCTDLDVVPGKDLNQQYPEFVIEYYESCVPFSVRHKIGKTPRIAPELPPEPEPVQETPMDVSEKVQDQTEFSQDQTAESALLNTEEPAPPTEPQDLPQEQIQQEPQPMEVPVN</sequence>
<dbReference type="EMBL" id="JBEDNZ010000011">
    <property type="protein sequence ID" value="KAL0832231.1"/>
    <property type="molecule type" value="Genomic_DNA"/>
</dbReference>
<reference evidence="5 6" key="1">
    <citation type="submission" date="2024-06" db="EMBL/GenBank/DDBJ databases">
        <title>A chromosome-level genome assembly of beet webworm, Loxostege sticticalis.</title>
        <authorList>
            <person name="Zhang Y."/>
        </authorList>
    </citation>
    <scope>NUCLEOTIDE SEQUENCE [LARGE SCALE GENOMIC DNA]</scope>
    <source>
        <strain evidence="5">AQ028</strain>
        <tissue evidence="5">Male pupae</tissue>
    </source>
</reference>
<dbReference type="SMART" id="SM00300">
    <property type="entry name" value="ChSh"/>
    <property type="match status" value="1"/>
</dbReference>
<evidence type="ECO:0000256" key="3">
    <source>
        <dbReference type="SAM" id="MobiDB-lite"/>
    </source>
</evidence>
<proteinExistence type="predicted"/>
<accession>A0ABD0T2K7</accession>
<dbReference type="PANTHER" id="PTHR22812">
    <property type="entry name" value="CHROMOBOX PROTEIN"/>
    <property type="match status" value="1"/>
</dbReference>
<comment type="subcellular location">
    <subcellularLocation>
        <location evidence="1">Nucleus</location>
    </subcellularLocation>
</comment>
<dbReference type="InterPro" id="IPR000953">
    <property type="entry name" value="Chromo/chromo_shadow_dom"/>
</dbReference>
<gene>
    <name evidence="5" type="ORF">ABMA28_001681</name>
</gene>
<feature type="compositionally biased region" description="Low complexity" evidence="3">
    <location>
        <begin position="197"/>
        <end position="217"/>
    </location>
</feature>
<dbReference type="InterPro" id="IPR051219">
    <property type="entry name" value="Heterochromatin_chromo-domain"/>
</dbReference>
<organism evidence="5 6">
    <name type="scientific">Loxostege sticticalis</name>
    <name type="common">Beet webworm moth</name>
    <dbReference type="NCBI Taxonomy" id="481309"/>
    <lineage>
        <taxon>Eukaryota</taxon>
        <taxon>Metazoa</taxon>
        <taxon>Ecdysozoa</taxon>
        <taxon>Arthropoda</taxon>
        <taxon>Hexapoda</taxon>
        <taxon>Insecta</taxon>
        <taxon>Pterygota</taxon>
        <taxon>Neoptera</taxon>
        <taxon>Endopterygota</taxon>
        <taxon>Lepidoptera</taxon>
        <taxon>Glossata</taxon>
        <taxon>Ditrysia</taxon>
        <taxon>Pyraloidea</taxon>
        <taxon>Crambidae</taxon>
        <taxon>Pyraustinae</taxon>
        <taxon>Loxostege</taxon>
    </lineage>
</organism>
<dbReference type="GO" id="GO:0005694">
    <property type="term" value="C:chromosome"/>
    <property type="evidence" value="ECO:0007669"/>
    <property type="project" value="UniProtKB-ARBA"/>
</dbReference>
<protein>
    <recommendedName>
        <fullName evidence="4">Chromo domain-containing protein</fullName>
    </recommendedName>
</protein>
<dbReference type="AlphaFoldDB" id="A0ABD0T2K7"/>
<dbReference type="InterPro" id="IPR008251">
    <property type="entry name" value="Chromo_shadow_dom"/>
</dbReference>
<feature type="compositionally biased region" description="Polar residues" evidence="3">
    <location>
        <begin position="172"/>
        <end position="186"/>
    </location>
</feature>
<evidence type="ECO:0000256" key="2">
    <source>
        <dbReference type="ARBA" id="ARBA00023242"/>
    </source>
</evidence>
<feature type="region of interest" description="Disordered" evidence="3">
    <location>
        <begin position="145"/>
        <end position="217"/>
    </location>
</feature>
<comment type="caution">
    <text evidence="5">The sequence shown here is derived from an EMBL/GenBank/DDBJ whole genome shotgun (WGS) entry which is preliminary data.</text>
</comment>
<dbReference type="InterPro" id="IPR016197">
    <property type="entry name" value="Chromo-like_dom_sf"/>
</dbReference>
<feature type="compositionally biased region" description="Acidic residues" evidence="3">
    <location>
        <begin position="11"/>
        <end position="28"/>
    </location>
</feature>
<dbReference type="PROSITE" id="PS50013">
    <property type="entry name" value="CHROMO_2"/>
    <property type="match status" value="1"/>
</dbReference>
<evidence type="ECO:0000256" key="1">
    <source>
        <dbReference type="ARBA" id="ARBA00004123"/>
    </source>
</evidence>
<name>A0ABD0T2K7_LOXSC</name>
<feature type="compositionally biased region" description="Basic residues" evidence="3">
    <location>
        <begin position="58"/>
        <end position="67"/>
    </location>
</feature>
<evidence type="ECO:0000259" key="4">
    <source>
        <dbReference type="PROSITE" id="PS50013"/>
    </source>
</evidence>